<evidence type="ECO:0000256" key="2">
    <source>
        <dbReference type="SAM" id="Phobius"/>
    </source>
</evidence>
<feature type="compositionally biased region" description="Pro residues" evidence="1">
    <location>
        <begin position="89"/>
        <end position="98"/>
    </location>
</feature>
<evidence type="ECO:0000256" key="1">
    <source>
        <dbReference type="SAM" id="MobiDB-lite"/>
    </source>
</evidence>
<reference evidence="3 4" key="1">
    <citation type="submission" date="2018-02" db="EMBL/GenBank/DDBJ databases">
        <title>Draft genome of wild Prunus yedoensis var. nudiflora.</title>
        <authorList>
            <person name="Baek S."/>
            <person name="Kim J.-H."/>
            <person name="Choi K."/>
            <person name="Kim G.-B."/>
            <person name="Cho A."/>
            <person name="Jang H."/>
            <person name="Shin C.-H."/>
            <person name="Yu H.-J."/>
            <person name="Mun J.-H."/>
        </authorList>
    </citation>
    <scope>NUCLEOTIDE SEQUENCE [LARGE SCALE GENOMIC DNA]</scope>
    <source>
        <strain evidence="4">cv. Jeju island</strain>
        <tissue evidence="3">Leaf</tissue>
    </source>
</reference>
<accession>A0A314XN58</accession>
<feature type="compositionally biased region" description="Low complexity" evidence="1">
    <location>
        <begin position="72"/>
        <end position="88"/>
    </location>
</feature>
<organism evidence="3 4">
    <name type="scientific">Prunus yedoensis var. nudiflora</name>
    <dbReference type="NCBI Taxonomy" id="2094558"/>
    <lineage>
        <taxon>Eukaryota</taxon>
        <taxon>Viridiplantae</taxon>
        <taxon>Streptophyta</taxon>
        <taxon>Embryophyta</taxon>
        <taxon>Tracheophyta</taxon>
        <taxon>Spermatophyta</taxon>
        <taxon>Magnoliopsida</taxon>
        <taxon>eudicotyledons</taxon>
        <taxon>Gunneridae</taxon>
        <taxon>Pentapetalae</taxon>
        <taxon>rosids</taxon>
        <taxon>fabids</taxon>
        <taxon>Rosales</taxon>
        <taxon>Rosaceae</taxon>
        <taxon>Amygdaloideae</taxon>
        <taxon>Amygdaleae</taxon>
        <taxon>Prunus</taxon>
    </lineage>
</organism>
<feature type="region of interest" description="Disordered" evidence="1">
    <location>
        <begin position="65"/>
        <end position="98"/>
    </location>
</feature>
<keyword evidence="2" id="KW-0812">Transmembrane</keyword>
<keyword evidence="2" id="KW-0472">Membrane</keyword>
<gene>
    <name evidence="3" type="ORF">Pyn_14322</name>
</gene>
<keyword evidence="2" id="KW-1133">Transmembrane helix</keyword>
<comment type="caution">
    <text evidence="3">The sequence shown here is derived from an EMBL/GenBank/DDBJ whole genome shotgun (WGS) entry which is preliminary data.</text>
</comment>
<name>A0A314XN58_PRUYE</name>
<keyword evidence="4" id="KW-1185">Reference proteome</keyword>
<sequence>MACCTRWHAAVYFTMAVILAFIAISMTLRSEANDETSQTKPISHIVSLNASRTLRRAGFNIWPLSSKSHQNSSLPLQTQPSLLSKTLPSPTPLSLPAS</sequence>
<dbReference type="AlphaFoldDB" id="A0A314XN58"/>
<proteinExistence type="predicted"/>
<protein>
    <submittedName>
        <fullName evidence="3">Fasciclin-like arabinogalactan protein 21</fullName>
    </submittedName>
</protein>
<dbReference type="EMBL" id="PJQY01002596">
    <property type="protein sequence ID" value="PQP92287.1"/>
    <property type="molecule type" value="Genomic_DNA"/>
</dbReference>
<dbReference type="STRING" id="2094558.A0A314XN58"/>
<feature type="transmembrane region" description="Helical" evidence="2">
    <location>
        <begin position="7"/>
        <end position="28"/>
    </location>
</feature>
<dbReference type="Proteomes" id="UP000250321">
    <property type="component" value="Unassembled WGS sequence"/>
</dbReference>
<evidence type="ECO:0000313" key="4">
    <source>
        <dbReference type="Proteomes" id="UP000250321"/>
    </source>
</evidence>
<evidence type="ECO:0000313" key="3">
    <source>
        <dbReference type="EMBL" id="PQP92287.1"/>
    </source>
</evidence>